<evidence type="ECO:0000256" key="5">
    <source>
        <dbReference type="ARBA" id="ARBA00023136"/>
    </source>
</evidence>
<protein>
    <recommendedName>
        <fullName evidence="7">Phage shock protein PspC N-terminal domain-containing protein</fullName>
    </recommendedName>
</protein>
<keyword evidence="3 6" id="KW-0812">Transmembrane</keyword>
<keyword evidence="2" id="KW-1003">Cell membrane</keyword>
<evidence type="ECO:0000256" key="4">
    <source>
        <dbReference type="ARBA" id="ARBA00022989"/>
    </source>
</evidence>
<feature type="transmembrane region" description="Helical" evidence="6">
    <location>
        <begin position="21"/>
        <end position="40"/>
    </location>
</feature>
<feature type="transmembrane region" description="Helical" evidence="6">
    <location>
        <begin position="46"/>
        <end position="67"/>
    </location>
</feature>
<dbReference type="PANTHER" id="PTHR33885">
    <property type="entry name" value="PHAGE SHOCK PROTEIN C"/>
    <property type="match status" value="1"/>
</dbReference>
<dbReference type="RefSeq" id="WP_344302752.1">
    <property type="nucleotide sequence ID" value="NZ_BAAAQQ010000003.1"/>
</dbReference>
<reference evidence="8 9" key="1">
    <citation type="journal article" date="2019" name="Int. J. Syst. Evol. Microbiol.">
        <title>The Global Catalogue of Microorganisms (GCM) 10K type strain sequencing project: providing services to taxonomists for standard genome sequencing and annotation.</title>
        <authorList>
            <consortium name="The Broad Institute Genomics Platform"/>
            <consortium name="The Broad Institute Genome Sequencing Center for Infectious Disease"/>
            <person name="Wu L."/>
            <person name="Ma J."/>
        </authorList>
    </citation>
    <scope>NUCLEOTIDE SEQUENCE [LARGE SCALE GENOMIC DNA]</scope>
    <source>
        <strain evidence="8 9">JCM 16021</strain>
    </source>
</reference>
<gene>
    <name evidence="8" type="ORF">GCM10009843_11920</name>
</gene>
<keyword evidence="9" id="KW-1185">Reference proteome</keyword>
<dbReference type="InterPro" id="IPR052027">
    <property type="entry name" value="PspC"/>
</dbReference>
<dbReference type="InterPro" id="IPR007168">
    <property type="entry name" value="Phageshock_PspC_N"/>
</dbReference>
<dbReference type="PANTHER" id="PTHR33885:SF3">
    <property type="entry name" value="PHAGE SHOCK PROTEIN C"/>
    <property type="match status" value="1"/>
</dbReference>
<keyword evidence="5 6" id="KW-0472">Membrane</keyword>
<evidence type="ECO:0000256" key="3">
    <source>
        <dbReference type="ARBA" id="ARBA00022692"/>
    </source>
</evidence>
<evidence type="ECO:0000256" key="2">
    <source>
        <dbReference type="ARBA" id="ARBA00022475"/>
    </source>
</evidence>
<name>A0ABN2XXY3_9ACTN</name>
<comment type="caution">
    <text evidence="8">The sequence shown here is derived from an EMBL/GenBank/DDBJ whole genome shotgun (WGS) entry which is preliminary data.</text>
</comment>
<accession>A0ABN2XXY3</accession>
<organism evidence="8 9">
    <name type="scientific">Nocardioides bigeumensis</name>
    <dbReference type="NCBI Taxonomy" id="433657"/>
    <lineage>
        <taxon>Bacteria</taxon>
        <taxon>Bacillati</taxon>
        <taxon>Actinomycetota</taxon>
        <taxon>Actinomycetes</taxon>
        <taxon>Propionibacteriales</taxon>
        <taxon>Nocardioidaceae</taxon>
        <taxon>Nocardioides</taxon>
    </lineage>
</organism>
<feature type="domain" description="Phage shock protein PspC N-terminal" evidence="7">
    <location>
        <begin position="12"/>
        <end position="70"/>
    </location>
</feature>
<proteinExistence type="predicted"/>
<evidence type="ECO:0000256" key="1">
    <source>
        <dbReference type="ARBA" id="ARBA00004162"/>
    </source>
</evidence>
<evidence type="ECO:0000259" key="7">
    <source>
        <dbReference type="Pfam" id="PF04024"/>
    </source>
</evidence>
<dbReference type="EMBL" id="BAAAQQ010000003">
    <property type="protein sequence ID" value="GAA2119305.1"/>
    <property type="molecule type" value="Genomic_DNA"/>
</dbReference>
<evidence type="ECO:0000313" key="8">
    <source>
        <dbReference type="EMBL" id="GAA2119305.1"/>
    </source>
</evidence>
<keyword evidence="4 6" id="KW-1133">Transmembrane helix</keyword>
<evidence type="ECO:0000313" key="9">
    <source>
        <dbReference type="Proteomes" id="UP001500575"/>
    </source>
</evidence>
<dbReference type="Pfam" id="PF04024">
    <property type="entry name" value="PspC"/>
    <property type="match status" value="1"/>
</dbReference>
<comment type="subcellular location">
    <subcellularLocation>
        <location evidence="1">Cell membrane</location>
        <topology evidence="1">Single-pass membrane protein</topology>
    </subcellularLocation>
</comment>
<evidence type="ECO:0000256" key="6">
    <source>
        <dbReference type="SAM" id="Phobius"/>
    </source>
</evidence>
<sequence>MSQPDYSSTAPRRLVRRRDHRMLGGVCAGVADYFAVDVTLVRVLTVVGACLGLGSLVVAYVVAWVLLPQE</sequence>
<dbReference type="Proteomes" id="UP001500575">
    <property type="component" value="Unassembled WGS sequence"/>
</dbReference>